<dbReference type="SUPFAM" id="SSF51905">
    <property type="entry name" value="FAD/NAD(P)-binding domain"/>
    <property type="match status" value="1"/>
</dbReference>
<dbReference type="Pfam" id="PF01593">
    <property type="entry name" value="Amino_oxidase"/>
    <property type="match status" value="1"/>
</dbReference>
<sequence length="319" mass="33988">MTTERTGVVVVGAGIAGVACAVQLQRAGVPVQLRERAQVTGGRMASKRFDGRPADLGAAYFTVSDPDFAEVVAQWQAAGLVREWTDTFVAYGAQGRHEVRGPMRWAAPGGLRSLVEHLSQDLPVLVNRLVLDVAPGPSVDGQRCQAAVLAMPGPQAALVLDPALTAATEALRNQRWSPSLAAMLRFPHRRWPDFRGAFVNDHPVLRLVCDDGDRRGDREPVLVAHTTAHFAAGHLAQPTAAAPAVEAAVRDLLALPEPAVHVHLHRWTYAQPTAGSAAGFHLDDEGIGLAGDAYGAPPRVQTAWRSGHDLGRALASRLT</sequence>
<dbReference type="PROSITE" id="PS51257">
    <property type="entry name" value="PROKAR_LIPOPROTEIN"/>
    <property type="match status" value="1"/>
</dbReference>
<dbReference type="Gene3D" id="3.90.660.10">
    <property type="match status" value="1"/>
</dbReference>
<dbReference type="InterPro" id="IPR002937">
    <property type="entry name" value="Amino_oxidase"/>
</dbReference>
<evidence type="ECO:0000313" key="2">
    <source>
        <dbReference type="EMBL" id="AIS85705.1"/>
    </source>
</evidence>
<dbReference type="AlphaFoldDB" id="A0A097CSR1"/>
<protein>
    <recommendedName>
        <fullName evidence="1">Amine oxidase domain-containing protein</fullName>
    </recommendedName>
</protein>
<dbReference type="EMBL" id="KF826675">
    <property type="protein sequence ID" value="AIS85705.1"/>
    <property type="molecule type" value="Genomic_DNA"/>
</dbReference>
<proteinExistence type="predicted"/>
<gene>
    <name evidence="2" type="ORF">VASRM7_465</name>
</gene>
<dbReference type="Gene3D" id="3.50.50.60">
    <property type="entry name" value="FAD/NAD(P)-binding domain"/>
    <property type="match status" value="1"/>
</dbReference>
<evidence type="ECO:0000259" key="1">
    <source>
        <dbReference type="Pfam" id="PF01593"/>
    </source>
</evidence>
<dbReference type="InterPro" id="IPR036188">
    <property type="entry name" value="FAD/NAD-bd_sf"/>
</dbReference>
<accession>A0A097CSR1</accession>
<dbReference type="PANTHER" id="PTHR16128:SF5">
    <property type="entry name" value="FAD_NAD(P)-BINDING OXIDOREDUCTASE FAMILY PROTEIN"/>
    <property type="match status" value="1"/>
</dbReference>
<dbReference type="PRINTS" id="PR00420">
    <property type="entry name" value="RNGMNOXGNASE"/>
</dbReference>
<dbReference type="PANTHER" id="PTHR16128">
    <property type="entry name" value="FAD/NAD(P)-BINDING OXIDOREDUCTASE FAMILY PROTEIN"/>
    <property type="match status" value="1"/>
</dbReference>
<name>A0A097CSR1_9ACTN</name>
<dbReference type="Pfam" id="PF13450">
    <property type="entry name" value="NAD_binding_8"/>
    <property type="match status" value="1"/>
</dbReference>
<feature type="domain" description="Amine oxidase" evidence="1">
    <location>
        <begin position="88"/>
        <end position="307"/>
    </location>
</feature>
<organism evidence="2">
    <name type="scientific">Verrucosispora sp. MS100047</name>
    <dbReference type="NCBI Taxonomy" id="1410949"/>
    <lineage>
        <taxon>Bacteria</taxon>
        <taxon>Bacillati</taxon>
        <taxon>Actinomycetota</taxon>
        <taxon>Actinomycetes</taxon>
        <taxon>Micromonosporales</taxon>
        <taxon>Micromonosporaceae</taxon>
        <taxon>Micromonospora</taxon>
    </lineage>
</organism>
<dbReference type="GO" id="GO:0016491">
    <property type="term" value="F:oxidoreductase activity"/>
    <property type="evidence" value="ECO:0007669"/>
    <property type="project" value="InterPro"/>
</dbReference>
<reference evidence="2" key="1">
    <citation type="submission" date="2013-11" db="EMBL/GenBank/DDBJ databases">
        <title>New antitubercular compounds from marine-derived Verrucosispora sp. MS100047.</title>
        <authorList>
            <person name="Huang P."/>
            <person name="Xie F."/>
            <person name="Wang Q."/>
            <person name="Wang J."/>
            <person name="Wang Q."/>
            <person name="Abdel-Mageed W.M."/>
            <person name="Liu M."/>
            <person name="Han J."/>
            <person name="Song F."/>
            <person name="Dai H."/>
            <person name="Liu X."/>
            <person name="Zhang L."/>
        </authorList>
    </citation>
    <scope>NUCLEOTIDE SEQUENCE</scope>
    <source>
        <strain evidence="2">MS100047</strain>
    </source>
</reference>